<dbReference type="OrthoDB" id="3115539at2759"/>
<gene>
    <name evidence="2" type="ORF">DFP72DRAFT_1072188</name>
</gene>
<name>A0A8H6HNW3_9AGAR</name>
<evidence type="ECO:0000313" key="2">
    <source>
        <dbReference type="EMBL" id="KAF6750465.1"/>
    </source>
</evidence>
<dbReference type="Proteomes" id="UP000521943">
    <property type="component" value="Unassembled WGS sequence"/>
</dbReference>
<comment type="caution">
    <text evidence="2">The sequence shown here is derived from an EMBL/GenBank/DDBJ whole genome shotgun (WGS) entry which is preliminary data.</text>
</comment>
<protein>
    <submittedName>
        <fullName evidence="2">Uncharacterized protein</fullName>
    </submittedName>
</protein>
<dbReference type="AlphaFoldDB" id="A0A8H6HNW3"/>
<feature type="region of interest" description="Disordered" evidence="1">
    <location>
        <begin position="1"/>
        <end position="52"/>
    </location>
</feature>
<proteinExistence type="predicted"/>
<organism evidence="2 3">
    <name type="scientific">Ephemerocybe angulata</name>
    <dbReference type="NCBI Taxonomy" id="980116"/>
    <lineage>
        <taxon>Eukaryota</taxon>
        <taxon>Fungi</taxon>
        <taxon>Dikarya</taxon>
        <taxon>Basidiomycota</taxon>
        <taxon>Agaricomycotina</taxon>
        <taxon>Agaricomycetes</taxon>
        <taxon>Agaricomycetidae</taxon>
        <taxon>Agaricales</taxon>
        <taxon>Agaricineae</taxon>
        <taxon>Psathyrellaceae</taxon>
        <taxon>Ephemerocybe</taxon>
    </lineage>
</organism>
<sequence>MAGYVKKKIVDPNLDNDGKGPATVIPEEVEGDVDNSDNPKGKKAKTDSPPDDMDALLAVTFRQVDGGKILYVEIGPRYDSTNQPAFMDEGLMGVKGMYPFTNCLSEAQAKTWSKAEPEVDEEGQVVISAMDCESWKVNNRNVSDELLGKILLFAESGNIFSPARADVTRFAARRSVNKFMSKRPGEEKVEKVITTLDVMGREGLRLFPVLFMSLIIVADSSVTAARFPESENGMVYRFIEGLGHKAFLDRTLAFFPMIVQQEVITCQMDAERNIQYQTKHKFSNEAAEDEFSQKNTSPKKKFVKASYSASPTKKSSSSMSPLAPLTWKSEIPVFDARKVDFDFSDVEGSMTRCPTFTKEVPIGSCVCVTYTASAMQTGDNPWKLNFWIRNVILFATP</sequence>
<evidence type="ECO:0000313" key="3">
    <source>
        <dbReference type="Proteomes" id="UP000521943"/>
    </source>
</evidence>
<keyword evidence="3" id="KW-1185">Reference proteome</keyword>
<reference evidence="2 3" key="1">
    <citation type="submission" date="2020-07" db="EMBL/GenBank/DDBJ databases">
        <title>Comparative genomics of pyrophilous fungi reveals a link between fire events and developmental genes.</title>
        <authorList>
            <consortium name="DOE Joint Genome Institute"/>
            <person name="Steindorff A.S."/>
            <person name="Carver A."/>
            <person name="Calhoun S."/>
            <person name="Stillman K."/>
            <person name="Liu H."/>
            <person name="Lipzen A."/>
            <person name="Pangilinan J."/>
            <person name="Labutti K."/>
            <person name="Bruns T.D."/>
            <person name="Grigoriev I.V."/>
        </authorList>
    </citation>
    <scope>NUCLEOTIDE SEQUENCE [LARGE SCALE GENOMIC DNA]</scope>
    <source>
        <strain evidence="2 3">CBS 144469</strain>
    </source>
</reference>
<evidence type="ECO:0000256" key="1">
    <source>
        <dbReference type="SAM" id="MobiDB-lite"/>
    </source>
</evidence>
<feature type="compositionally biased region" description="Basic and acidic residues" evidence="1">
    <location>
        <begin position="37"/>
        <end position="48"/>
    </location>
</feature>
<accession>A0A8H6HNW3</accession>
<dbReference type="EMBL" id="JACGCI010000056">
    <property type="protein sequence ID" value="KAF6750465.1"/>
    <property type="molecule type" value="Genomic_DNA"/>
</dbReference>